<evidence type="ECO:0000313" key="16">
    <source>
        <dbReference type="EMBL" id="PZQ51425.1"/>
    </source>
</evidence>
<keyword evidence="13" id="KW-0472">Membrane</keyword>
<dbReference type="AlphaFoldDB" id="A0A2W5NKP2"/>
<dbReference type="SUPFAM" id="SSF51120">
    <property type="entry name" value="beta-Roll"/>
    <property type="match status" value="1"/>
</dbReference>
<comment type="caution">
    <text evidence="16">The sequence shown here is derived from an EMBL/GenBank/DDBJ whole genome shotgun (WGS) entry which is preliminary data.</text>
</comment>
<keyword evidence="10" id="KW-0378">Hydrolase</keyword>
<dbReference type="GO" id="GO:0008270">
    <property type="term" value="F:zinc ion binding"/>
    <property type="evidence" value="ECO:0007669"/>
    <property type="project" value="InterPro"/>
</dbReference>
<dbReference type="GO" id="GO:0031012">
    <property type="term" value="C:extracellular matrix"/>
    <property type="evidence" value="ECO:0007669"/>
    <property type="project" value="InterPro"/>
</dbReference>
<name>A0A2W5NKP2_RHOSU</name>
<evidence type="ECO:0000256" key="5">
    <source>
        <dbReference type="ARBA" id="ARBA00022525"/>
    </source>
</evidence>
<dbReference type="PROSITE" id="PS00330">
    <property type="entry name" value="HEMOLYSIN_CALCIUM"/>
    <property type="match status" value="3"/>
</dbReference>
<dbReference type="GO" id="GO:0005509">
    <property type="term" value="F:calcium ion binding"/>
    <property type="evidence" value="ECO:0007669"/>
    <property type="project" value="InterPro"/>
</dbReference>
<dbReference type="InterPro" id="IPR003995">
    <property type="entry name" value="RTX_toxin_determinant-A"/>
</dbReference>
<dbReference type="InterPro" id="IPR001343">
    <property type="entry name" value="Hemolysn_Ca-bd"/>
</dbReference>
<organism evidence="16 17">
    <name type="scientific">Rhodovulum sulfidophilum</name>
    <name type="common">Rhodobacter sulfidophilus</name>
    <dbReference type="NCBI Taxonomy" id="35806"/>
    <lineage>
        <taxon>Bacteria</taxon>
        <taxon>Pseudomonadati</taxon>
        <taxon>Pseudomonadota</taxon>
        <taxon>Alphaproteobacteria</taxon>
        <taxon>Rhodobacterales</taxon>
        <taxon>Paracoccaceae</taxon>
        <taxon>Rhodovulum</taxon>
    </lineage>
</organism>
<feature type="domain" description="Peptidase metallopeptidase" evidence="15">
    <location>
        <begin position="23"/>
        <end position="191"/>
    </location>
</feature>
<evidence type="ECO:0000256" key="8">
    <source>
        <dbReference type="ARBA" id="ARBA00022723"/>
    </source>
</evidence>
<evidence type="ECO:0000256" key="12">
    <source>
        <dbReference type="ARBA" id="ARBA00023026"/>
    </source>
</evidence>
<keyword evidence="12" id="KW-0843">Virulence</keyword>
<keyword evidence="7" id="KW-0645">Protease</keyword>
<dbReference type="GO" id="GO:0090729">
    <property type="term" value="F:toxin activity"/>
    <property type="evidence" value="ECO:0007669"/>
    <property type="project" value="UniProtKB-KW"/>
</dbReference>
<accession>A0A2W5NKP2</accession>
<dbReference type="Pfam" id="PF00413">
    <property type="entry name" value="Peptidase_M10"/>
    <property type="match status" value="1"/>
</dbReference>
<evidence type="ECO:0000256" key="3">
    <source>
        <dbReference type="ARBA" id="ARBA00004613"/>
    </source>
</evidence>
<evidence type="ECO:0000313" key="17">
    <source>
        <dbReference type="Proteomes" id="UP000249185"/>
    </source>
</evidence>
<dbReference type="Gene3D" id="3.40.390.10">
    <property type="entry name" value="Collagenase (Catalytic Domain)"/>
    <property type="match status" value="1"/>
</dbReference>
<comment type="similarity">
    <text evidence="4">Belongs to the peptidase M10B family.</text>
</comment>
<dbReference type="Pfam" id="PF00353">
    <property type="entry name" value="HemolysinCabind"/>
    <property type="match status" value="1"/>
</dbReference>
<evidence type="ECO:0000256" key="7">
    <source>
        <dbReference type="ARBA" id="ARBA00022670"/>
    </source>
</evidence>
<dbReference type="InterPro" id="IPR050557">
    <property type="entry name" value="RTX_toxin/Mannuronan_C5-epim"/>
</dbReference>
<protein>
    <recommendedName>
        <fullName evidence="15">Peptidase metallopeptidase domain-containing protein</fullName>
    </recommendedName>
</protein>
<dbReference type="InterPro" id="IPR013858">
    <property type="entry name" value="Peptidase_M10B_C"/>
</dbReference>
<dbReference type="Gene3D" id="2.150.10.10">
    <property type="entry name" value="Serralysin-like metalloprotease, C-terminal"/>
    <property type="match status" value="2"/>
</dbReference>
<evidence type="ECO:0000256" key="4">
    <source>
        <dbReference type="ARBA" id="ARBA00009490"/>
    </source>
</evidence>
<dbReference type="Pfam" id="PF08548">
    <property type="entry name" value="Peptidase_M10_C"/>
    <property type="match status" value="1"/>
</dbReference>
<dbReference type="InterPro" id="IPR001818">
    <property type="entry name" value="Pept_M10_metallopeptidase"/>
</dbReference>
<evidence type="ECO:0000256" key="6">
    <source>
        <dbReference type="ARBA" id="ARBA00022656"/>
    </source>
</evidence>
<dbReference type="InterPro" id="IPR006026">
    <property type="entry name" value="Peptidase_Metallo"/>
</dbReference>
<dbReference type="InterPro" id="IPR018511">
    <property type="entry name" value="Hemolysin-typ_Ca-bd_CS"/>
</dbReference>
<comment type="subcellular location">
    <subcellularLocation>
        <location evidence="2">Membrane</location>
    </subcellularLocation>
    <subcellularLocation>
        <location evidence="3">Secreted</location>
    </subcellularLocation>
</comment>
<evidence type="ECO:0000256" key="13">
    <source>
        <dbReference type="ARBA" id="ARBA00023136"/>
    </source>
</evidence>
<dbReference type="InterPro" id="IPR011049">
    <property type="entry name" value="Serralysin-like_metalloprot_C"/>
</dbReference>
<dbReference type="PRINTS" id="PR01488">
    <property type="entry name" value="RTXTOXINA"/>
</dbReference>
<comment type="cofactor">
    <cofactor evidence="1">
        <name>Ca(2+)</name>
        <dbReference type="ChEBI" id="CHEBI:29108"/>
    </cofactor>
</comment>
<keyword evidence="11" id="KW-0862">Zinc</keyword>
<keyword evidence="6" id="KW-0800">Toxin</keyword>
<evidence type="ECO:0000256" key="9">
    <source>
        <dbReference type="ARBA" id="ARBA00022737"/>
    </source>
</evidence>
<evidence type="ECO:0000256" key="11">
    <source>
        <dbReference type="ARBA" id="ARBA00022833"/>
    </source>
</evidence>
<evidence type="ECO:0000259" key="15">
    <source>
        <dbReference type="SMART" id="SM00235"/>
    </source>
</evidence>
<evidence type="ECO:0000256" key="2">
    <source>
        <dbReference type="ARBA" id="ARBA00004370"/>
    </source>
</evidence>
<dbReference type="EMBL" id="QFPW01000002">
    <property type="protein sequence ID" value="PZQ51425.1"/>
    <property type="molecule type" value="Genomic_DNA"/>
</dbReference>
<evidence type="ECO:0000256" key="10">
    <source>
        <dbReference type="ARBA" id="ARBA00022801"/>
    </source>
</evidence>
<dbReference type="Proteomes" id="UP000249185">
    <property type="component" value="Unassembled WGS sequence"/>
</dbReference>
<feature type="region of interest" description="Disordered" evidence="14">
    <location>
        <begin position="274"/>
        <end position="320"/>
    </location>
</feature>
<keyword evidence="5" id="KW-0964">Secreted</keyword>
<dbReference type="GO" id="GO:0004222">
    <property type="term" value="F:metalloendopeptidase activity"/>
    <property type="evidence" value="ECO:0007669"/>
    <property type="project" value="InterPro"/>
</dbReference>
<feature type="compositionally biased region" description="Basic and acidic residues" evidence="14">
    <location>
        <begin position="288"/>
        <end position="309"/>
    </location>
</feature>
<dbReference type="PRINTS" id="PR00313">
    <property type="entry name" value="CABNDNGRPT"/>
</dbReference>
<dbReference type="InterPro" id="IPR034033">
    <property type="entry name" value="Serralysin-like"/>
</dbReference>
<dbReference type="GO" id="GO:0016020">
    <property type="term" value="C:membrane"/>
    <property type="evidence" value="ECO:0007669"/>
    <property type="project" value="UniProtKB-SubCell"/>
</dbReference>
<dbReference type="CDD" id="cd04277">
    <property type="entry name" value="ZnMc_serralysin_like"/>
    <property type="match status" value="1"/>
</dbReference>
<evidence type="ECO:0000256" key="14">
    <source>
        <dbReference type="SAM" id="MobiDB-lite"/>
    </source>
</evidence>
<dbReference type="SUPFAM" id="SSF55486">
    <property type="entry name" value="Metalloproteases ('zincins'), catalytic domain"/>
    <property type="match status" value="1"/>
</dbReference>
<dbReference type="GO" id="GO:0006508">
    <property type="term" value="P:proteolysis"/>
    <property type="evidence" value="ECO:0007669"/>
    <property type="project" value="UniProtKB-KW"/>
</dbReference>
<dbReference type="GO" id="GO:0005615">
    <property type="term" value="C:extracellular space"/>
    <property type="evidence" value="ECO:0007669"/>
    <property type="project" value="InterPro"/>
</dbReference>
<gene>
    <name evidence="16" type="ORF">DI556_04470</name>
</gene>
<evidence type="ECO:0000256" key="1">
    <source>
        <dbReference type="ARBA" id="ARBA00001913"/>
    </source>
</evidence>
<proteinExistence type="inferred from homology"/>
<dbReference type="InterPro" id="IPR024079">
    <property type="entry name" value="MetalloPept_cat_dom_sf"/>
</dbReference>
<dbReference type="PANTHER" id="PTHR38340">
    <property type="entry name" value="S-LAYER PROTEIN"/>
    <property type="match status" value="1"/>
</dbReference>
<dbReference type="PANTHER" id="PTHR38340:SF1">
    <property type="entry name" value="S-LAYER PROTEIN"/>
    <property type="match status" value="1"/>
</dbReference>
<keyword evidence="8" id="KW-0479">Metal-binding</keyword>
<sequence>MAAYFIEALRNQFEETDSWRHFANPRDGAAARLTYSFMTRVPDGTSDEFGDPEDSFMTYIASERAEVERGLARYESVANIRFARVGGEADINFGQFDIDEGMAGYAFYPMYDKTSGVLRPGEVWLDYPDGVLDRYVIIHEIGHALGLKHSFREEEDDADVPVLPGWEDNGRNTVMSYDRDGEDRGLGLFDVIALQSIYGPARSRRGDNTYEFGEDKLIWDGGGEDRITARGSERGVTIDLAGGSWNHEGAKGRSLLWEGQVFLGHFTEIEHATGGRHDDRLSGNGLRNRLDGGDGDDRLSGRAERDRLSGGDGNDALRGGAGDDRLLGGAGADLLEGGAGADLLRGGAGADRFVFERLASSAAAAGDLIFDFARGEGDRIDLSGIGGLTFLGRSTFSGVAGEARYDHRAAEGTRLVIDGDGDGVPDFRLAFDGRITLREDDLIL</sequence>
<keyword evidence="9" id="KW-0677">Repeat</keyword>
<dbReference type="SMART" id="SM00235">
    <property type="entry name" value="ZnMc"/>
    <property type="match status" value="1"/>
</dbReference>
<reference evidence="16 17" key="1">
    <citation type="submission" date="2017-08" db="EMBL/GenBank/DDBJ databases">
        <title>Infants hospitalized years apart are colonized by the same room-sourced microbial strains.</title>
        <authorList>
            <person name="Brooks B."/>
            <person name="Olm M.R."/>
            <person name="Firek B.A."/>
            <person name="Baker R."/>
            <person name="Thomas B.C."/>
            <person name="Morowitz M.J."/>
            <person name="Banfield J.F."/>
        </authorList>
    </citation>
    <scope>NUCLEOTIDE SEQUENCE [LARGE SCALE GENOMIC DNA]</scope>
    <source>
        <strain evidence="16">S2_005_002_R2_34</strain>
    </source>
</reference>